<dbReference type="Proteomes" id="UP000564806">
    <property type="component" value="Unassembled WGS sequence"/>
</dbReference>
<evidence type="ECO:0000256" key="1">
    <source>
        <dbReference type="ARBA" id="ARBA00022679"/>
    </source>
</evidence>
<keyword evidence="1" id="KW-0808">Transferase</keyword>
<proteinExistence type="predicted"/>
<keyword evidence="6" id="KW-1185">Reference proteome</keyword>
<dbReference type="AlphaFoldDB" id="A0A850EMF5"/>
<dbReference type="RefSeq" id="WP_175371497.1">
    <property type="nucleotide sequence ID" value="NZ_JABWCS010000205.1"/>
</dbReference>
<dbReference type="GO" id="GO:0004315">
    <property type="term" value="F:3-oxoacyl-[acyl-carrier-protein] synthase activity"/>
    <property type="evidence" value="ECO:0007669"/>
    <property type="project" value="InterPro"/>
</dbReference>
<evidence type="ECO:0000259" key="3">
    <source>
        <dbReference type="Pfam" id="PF08541"/>
    </source>
</evidence>
<keyword evidence="2" id="KW-0012">Acyltransferase</keyword>
<dbReference type="GO" id="GO:0006633">
    <property type="term" value="P:fatty acid biosynthetic process"/>
    <property type="evidence" value="ECO:0007669"/>
    <property type="project" value="InterPro"/>
</dbReference>
<dbReference type="PANTHER" id="PTHR34069:SF2">
    <property type="entry name" value="BETA-KETOACYL-[ACYL-CARRIER-PROTEIN] SYNTHASE III"/>
    <property type="match status" value="1"/>
</dbReference>
<dbReference type="GO" id="GO:0044550">
    <property type="term" value="P:secondary metabolite biosynthetic process"/>
    <property type="evidence" value="ECO:0007669"/>
    <property type="project" value="TreeGrafter"/>
</dbReference>
<reference evidence="5" key="1">
    <citation type="submission" date="2020-06" db="EMBL/GenBank/DDBJ databases">
        <title>Paenibacillus sp. nov., isolated from soil.</title>
        <authorList>
            <person name="Seo Y.L."/>
        </authorList>
    </citation>
    <scope>NUCLEOTIDE SEQUENCE [LARGE SCALE GENOMIC DNA]</scope>
    <source>
        <strain evidence="5">JW14</strain>
    </source>
</reference>
<feature type="domain" description="Beta-ketoacyl-[acyl-carrier-protein] synthase III N-terminal" evidence="4">
    <location>
        <begin position="113"/>
        <end position="190"/>
    </location>
</feature>
<dbReference type="SUPFAM" id="SSF53901">
    <property type="entry name" value="Thiolase-like"/>
    <property type="match status" value="1"/>
</dbReference>
<feature type="domain" description="Beta-ketoacyl-[acyl-carrier-protein] synthase III C-terminal" evidence="3">
    <location>
        <begin position="255"/>
        <end position="339"/>
    </location>
</feature>
<evidence type="ECO:0000259" key="4">
    <source>
        <dbReference type="Pfam" id="PF08545"/>
    </source>
</evidence>
<dbReference type="Pfam" id="PF08541">
    <property type="entry name" value="ACP_syn_III_C"/>
    <property type="match status" value="1"/>
</dbReference>
<accession>A0A850EMF5</accession>
<dbReference type="InterPro" id="IPR013751">
    <property type="entry name" value="ACP_syn_III_N"/>
</dbReference>
<dbReference type="Pfam" id="PF08545">
    <property type="entry name" value="ACP_syn_III"/>
    <property type="match status" value="1"/>
</dbReference>
<dbReference type="Gene3D" id="3.40.47.10">
    <property type="match status" value="1"/>
</dbReference>
<protein>
    <submittedName>
        <fullName evidence="5">Ketoacyl-ACP synthase III</fullName>
    </submittedName>
</protein>
<dbReference type="PANTHER" id="PTHR34069">
    <property type="entry name" value="3-OXOACYL-[ACYL-CARRIER-PROTEIN] SYNTHASE 3"/>
    <property type="match status" value="1"/>
</dbReference>
<dbReference type="InterPro" id="IPR016039">
    <property type="entry name" value="Thiolase-like"/>
</dbReference>
<organism evidence="5 6">
    <name type="scientific">Paenibacillus agri</name>
    <dbReference type="NCBI Taxonomy" id="2744309"/>
    <lineage>
        <taxon>Bacteria</taxon>
        <taxon>Bacillati</taxon>
        <taxon>Bacillota</taxon>
        <taxon>Bacilli</taxon>
        <taxon>Bacillales</taxon>
        <taxon>Paenibacillaceae</taxon>
        <taxon>Paenibacillus</taxon>
    </lineage>
</organism>
<sequence>MLIKTKNVSIRGVYAALPNNEIDLSADSPHFSNKEIKKTLNMIGTKKVFRATDKQTTSDLCFSAAEHLLRDMGWEKESVDAIILVTQTPDFILPSTSCILQSKLGLSPKCIAFDISLGCSGYIYGMYIVSQLIQSGAIKRALLLVGDTISKMVSPSDRSVSLLFGDAGTATAMEYCPNAESISFSLGTDGNGAQHLIVPSGGYRQPRDDTSNHRLLQEDGHIRSMEDLFMNGTEVFNFTTETVPVLLKEITDYCAWEEEDVDFYLLHQANRFMLDFLRRKSGISSEKLLINIEKFGNTSSASIPLLLCDFGDVFSKDEKRNIVLCGFGVGLSWGAAALSIDNLTTSIIYV</sequence>
<evidence type="ECO:0000313" key="6">
    <source>
        <dbReference type="Proteomes" id="UP000564806"/>
    </source>
</evidence>
<comment type="caution">
    <text evidence="5">The sequence shown here is derived from an EMBL/GenBank/DDBJ whole genome shotgun (WGS) entry which is preliminary data.</text>
</comment>
<gene>
    <name evidence="5" type="ORF">HPT30_11335</name>
</gene>
<evidence type="ECO:0000256" key="2">
    <source>
        <dbReference type="ARBA" id="ARBA00023315"/>
    </source>
</evidence>
<name>A0A850EMF5_9BACL</name>
<dbReference type="CDD" id="cd00830">
    <property type="entry name" value="KAS_III"/>
    <property type="match status" value="1"/>
</dbReference>
<dbReference type="EMBL" id="JABWCS010000205">
    <property type="protein sequence ID" value="NUU60940.1"/>
    <property type="molecule type" value="Genomic_DNA"/>
</dbReference>
<dbReference type="InterPro" id="IPR013747">
    <property type="entry name" value="ACP_syn_III_C"/>
</dbReference>
<evidence type="ECO:0000313" key="5">
    <source>
        <dbReference type="EMBL" id="NUU60940.1"/>
    </source>
</evidence>